<dbReference type="RefSeq" id="WP_128632411.1">
    <property type="nucleotide sequence ID" value="NZ_RRCN01000001.1"/>
</dbReference>
<name>A0A3P3U2N8_9BACL</name>
<evidence type="ECO:0000256" key="3">
    <source>
        <dbReference type="ARBA" id="ARBA00022553"/>
    </source>
</evidence>
<keyword evidence="4" id="KW-0902">Two-component regulatory system</keyword>
<keyword evidence="2" id="KW-0963">Cytoplasm</keyword>
<proteinExistence type="predicted"/>
<dbReference type="EMBL" id="RRCN01000001">
    <property type="protein sequence ID" value="RRJ64607.1"/>
    <property type="molecule type" value="Genomic_DNA"/>
</dbReference>
<evidence type="ECO:0000256" key="5">
    <source>
        <dbReference type="ARBA" id="ARBA00023015"/>
    </source>
</evidence>
<keyword evidence="7" id="KW-0804">Transcription</keyword>
<comment type="subcellular location">
    <subcellularLocation>
        <location evidence="1">Cytoplasm</location>
    </subcellularLocation>
</comment>
<dbReference type="SUPFAM" id="SSF52172">
    <property type="entry name" value="CheY-like"/>
    <property type="match status" value="1"/>
</dbReference>
<evidence type="ECO:0000256" key="6">
    <source>
        <dbReference type="ARBA" id="ARBA00023125"/>
    </source>
</evidence>
<feature type="modified residue" description="4-aspartylphosphate" evidence="8">
    <location>
        <position position="55"/>
    </location>
</feature>
<evidence type="ECO:0000256" key="1">
    <source>
        <dbReference type="ARBA" id="ARBA00004496"/>
    </source>
</evidence>
<dbReference type="PRINTS" id="PR00032">
    <property type="entry name" value="HTHARAC"/>
</dbReference>
<dbReference type="GO" id="GO:0000160">
    <property type="term" value="P:phosphorelay signal transduction system"/>
    <property type="evidence" value="ECO:0007669"/>
    <property type="project" value="UniProtKB-KW"/>
</dbReference>
<keyword evidence="5" id="KW-0805">Transcription regulation</keyword>
<dbReference type="InterPro" id="IPR051552">
    <property type="entry name" value="HptR"/>
</dbReference>
<evidence type="ECO:0000256" key="8">
    <source>
        <dbReference type="PROSITE-ProRule" id="PRU00169"/>
    </source>
</evidence>
<dbReference type="GO" id="GO:0043565">
    <property type="term" value="F:sequence-specific DNA binding"/>
    <property type="evidence" value="ECO:0007669"/>
    <property type="project" value="InterPro"/>
</dbReference>
<feature type="domain" description="HTH araC/xylS-type" evidence="9">
    <location>
        <begin position="432"/>
        <end position="530"/>
    </location>
</feature>
<dbReference type="InterPro" id="IPR018062">
    <property type="entry name" value="HTH_AraC-typ_CS"/>
</dbReference>
<reference evidence="11 12" key="1">
    <citation type="submission" date="2018-11" db="EMBL/GenBank/DDBJ databases">
        <title>Genome sequencing of Paenibacillus sp. KCOM 3021 (= ChDC PVNT-B20).</title>
        <authorList>
            <person name="Kook J.-K."/>
            <person name="Park S.-N."/>
            <person name="Lim Y.K."/>
        </authorList>
    </citation>
    <scope>NUCLEOTIDE SEQUENCE [LARGE SCALE GENOMIC DNA]</scope>
    <source>
        <strain evidence="11 12">KCOM 3021</strain>
    </source>
</reference>
<comment type="caution">
    <text evidence="11">The sequence shown here is derived from an EMBL/GenBank/DDBJ whole genome shotgun (WGS) entry which is preliminary data.</text>
</comment>
<dbReference type="Pfam" id="PF12833">
    <property type="entry name" value="HTH_18"/>
    <property type="match status" value="1"/>
</dbReference>
<dbReference type="InterPro" id="IPR020449">
    <property type="entry name" value="Tscrpt_reg_AraC-type_HTH"/>
</dbReference>
<dbReference type="PANTHER" id="PTHR42713:SF3">
    <property type="entry name" value="TRANSCRIPTIONAL REGULATORY PROTEIN HPTR"/>
    <property type="match status" value="1"/>
</dbReference>
<dbReference type="SUPFAM" id="SSF46689">
    <property type="entry name" value="Homeodomain-like"/>
    <property type="match status" value="1"/>
</dbReference>
<dbReference type="SMART" id="SM00342">
    <property type="entry name" value="HTH_ARAC"/>
    <property type="match status" value="1"/>
</dbReference>
<dbReference type="Gene3D" id="1.10.10.60">
    <property type="entry name" value="Homeodomain-like"/>
    <property type="match status" value="2"/>
</dbReference>
<dbReference type="SMART" id="SM00448">
    <property type="entry name" value="REC"/>
    <property type="match status" value="1"/>
</dbReference>
<evidence type="ECO:0000313" key="11">
    <source>
        <dbReference type="EMBL" id="RRJ64607.1"/>
    </source>
</evidence>
<dbReference type="CDD" id="cd17536">
    <property type="entry name" value="REC_YesN-like"/>
    <property type="match status" value="1"/>
</dbReference>
<dbReference type="OrthoDB" id="9794370at2"/>
<dbReference type="Pfam" id="PF00072">
    <property type="entry name" value="Response_reg"/>
    <property type="match status" value="1"/>
</dbReference>
<dbReference type="Gene3D" id="3.40.50.2300">
    <property type="match status" value="1"/>
</dbReference>
<dbReference type="PANTHER" id="PTHR42713">
    <property type="entry name" value="HISTIDINE KINASE-RELATED"/>
    <property type="match status" value="1"/>
</dbReference>
<feature type="domain" description="Response regulatory" evidence="10">
    <location>
        <begin position="3"/>
        <end position="120"/>
    </location>
</feature>
<evidence type="ECO:0000256" key="4">
    <source>
        <dbReference type="ARBA" id="ARBA00023012"/>
    </source>
</evidence>
<dbReference type="PROSITE" id="PS00041">
    <property type="entry name" value="HTH_ARAC_FAMILY_1"/>
    <property type="match status" value="1"/>
</dbReference>
<accession>A0A3P3U2N8</accession>
<dbReference type="AlphaFoldDB" id="A0A3P3U2N8"/>
<evidence type="ECO:0000256" key="7">
    <source>
        <dbReference type="ARBA" id="ARBA00023163"/>
    </source>
</evidence>
<dbReference type="Proteomes" id="UP000267017">
    <property type="component" value="Unassembled WGS sequence"/>
</dbReference>
<keyword evidence="3 8" id="KW-0597">Phosphoprotein</keyword>
<gene>
    <name evidence="11" type="ORF">EHV15_18010</name>
</gene>
<dbReference type="GO" id="GO:0005737">
    <property type="term" value="C:cytoplasm"/>
    <property type="evidence" value="ECO:0007669"/>
    <property type="project" value="UniProtKB-SubCell"/>
</dbReference>
<dbReference type="GO" id="GO:0003700">
    <property type="term" value="F:DNA-binding transcription factor activity"/>
    <property type="evidence" value="ECO:0007669"/>
    <property type="project" value="InterPro"/>
</dbReference>
<dbReference type="InterPro" id="IPR018060">
    <property type="entry name" value="HTH_AraC"/>
</dbReference>
<evidence type="ECO:0000259" key="9">
    <source>
        <dbReference type="PROSITE" id="PS01124"/>
    </source>
</evidence>
<evidence type="ECO:0000259" key="10">
    <source>
        <dbReference type="PROSITE" id="PS50110"/>
    </source>
</evidence>
<keyword evidence="12" id="KW-1185">Reference proteome</keyword>
<protein>
    <submittedName>
        <fullName evidence="11">Response regulator</fullName>
    </submittedName>
</protein>
<organism evidence="11 12">
    <name type="scientific">Paenibacillus oralis</name>
    <dbReference type="NCBI Taxonomy" id="2490856"/>
    <lineage>
        <taxon>Bacteria</taxon>
        <taxon>Bacillati</taxon>
        <taxon>Bacillota</taxon>
        <taxon>Bacilli</taxon>
        <taxon>Bacillales</taxon>
        <taxon>Paenibacillaceae</taxon>
        <taxon>Paenibacillus</taxon>
    </lineage>
</organism>
<dbReference type="InterPro" id="IPR001789">
    <property type="entry name" value="Sig_transdc_resp-reg_receiver"/>
</dbReference>
<dbReference type="PROSITE" id="PS50110">
    <property type="entry name" value="RESPONSE_REGULATORY"/>
    <property type="match status" value="1"/>
</dbReference>
<keyword evidence="6" id="KW-0238">DNA-binding</keyword>
<sequence length="534" mass="61635">MISLLIVDDERRAREGIRNAIDWNSHDIHIAGEACDGAEALKILKQFPVDIMITDIRMPVMDGLELIKEVSKLYPSIRNIIYSGYDEFNYAQKAMTFGTCDYLLKPSRPDEILEIVNKQANNINEAKKQSEALDQLRIGFQNSLPLLRERTLSRLVLLSERLPSDRLELMLSLNHITFPKMLFGVLVLEIDDFYTLEQKYDYEEIELFKFAIKNITEEILSRTLVCAAFEHQDTIISILNTDQWIDTLKFQEIMMELQTKVSQYLPLTISIGVGSMDKGISHLHISYLESVNALEKRFLKGSQKIVNYMEKEDIEEATSYPLSEEKAMIQAIISGNREAMVEKFNAFHYALKPESSSKSHVLNSMLALAFSLFHFCIEKNINTDEIFVEDFPKLSKILTSSSIDVIKSVITGIMFRINDHINSSKNNNRIFQEALAYINQNYNKDISRNIVAREVFITPGYLGILFRQQLNMGFLEYLHKIRIDRATELLSNPGIKISEIAYQVGYQDEKYFSQVFRKHTGLTPNQYRNNLPKR</sequence>
<dbReference type="InterPro" id="IPR009057">
    <property type="entry name" value="Homeodomain-like_sf"/>
</dbReference>
<evidence type="ECO:0000256" key="2">
    <source>
        <dbReference type="ARBA" id="ARBA00022490"/>
    </source>
</evidence>
<dbReference type="InterPro" id="IPR011006">
    <property type="entry name" value="CheY-like_superfamily"/>
</dbReference>
<evidence type="ECO:0000313" key="12">
    <source>
        <dbReference type="Proteomes" id="UP000267017"/>
    </source>
</evidence>
<dbReference type="PROSITE" id="PS01124">
    <property type="entry name" value="HTH_ARAC_FAMILY_2"/>
    <property type="match status" value="1"/>
</dbReference>